<keyword evidence="3" id="KW-0547">Nucleotide-binding</keyword>
<dbReference type="InterPro" id="IPR029056">
    <property type="entry name" value="Ribokinase-like"/>
</dbReference>
<dbReference type="Pfam" id="PF00294">
    <property type="entry name" value="PfkB"/>
    <property type="match status" value="1"/>
</dbReference>
<dbReference type="InterPro" id="IPR050306">
    <property type="entry name" value="PfkB_Carbo_kinase"/>
</dbReference>
<keyword evidence="2" id="KW-0808">Transferase</keyword>
<evidence type="ECO:0000313" key="7">
    <source>
        <dbReference type="EMBL" id="QZP38665.1"/>
    </source>
</evidence>
<proteinExistence type="inferred from homology"/>
<evidence type="ECO:0000256" key="4">
    <source>
        <dbReference type="ARBA" id="ARBA00022777"/>
    </source>
</evidence>
<dbReference type="GO" id="GO:0005524">
    <property type="term" value="F:ATP binding"/>
    <property type="evidence" value="ECO:0007669"/>
    <property type="project" value="UniProtKB-KW"/>
</dbReference>
<evidence type="ECO:0000256" key="1">
    <source>
        <dbReference type="ARBA" id="ARBA00010688"/>
    </source>
</evidence>
<keyword evidence="8" id="KW-1185">Reference proteome</keyword>
<dbReference type="KEGG" id="hmp:K6T50_05870"/>
<sequence>MTRLVVGECIVDLHPAAASAGDLGDADAYARHPGGAPANVAVGLARLGEAPGLWTRLGDDGFGDFLADTLRGEGIPETYVERDPDAPTGLALVALDADGERSFSLYLEGTAAAALDPATVDDATLADLDWIHVGGVELAHEPSRSAVFDLLDRAPDAATVSFDPNARPSLWREFDYADTLARALPDVDVLVASAEDLDPAGYEGTAEALASGVVADGPHTAVITRGAAGAYARSTAEAPWGAGHAEHPGFEADVVDTTGAGDAFTAGAIAALDGGSSLSDALRFANAVGARATTAQGAMAALPTRVEVEAFLDGESDR</sequence>
<dbReference type="PANTHER" id="PTHR43085">
    <property type="entry name" value="HEXOKINASE FAMILY MEMBER"/>
    <property type="match status" value="1"/>
</dbReference>
<keyword evidence="5" id="KW-0067">ATP-binding</keyword>
<accession>A0A8T8WFN7</accession>
<evidence type="ECO:0000313" key="8">
    <source>
        <dbReference type="Proteomes" id="UP000826254"/>
    </source>
</evidence>
<evidence type="ECO:0000256" key="2">
    <source>
        <dbReference type="ARBA" id="ARBA00022679"/>
    </source>
</evidence>
<dbReference type="Gene3D" id="3.40.1190.20">
    <property type="match status" value="1"/>
</dbReference>
<dbReference type="SUPFAM" id="SSF53613">
    <property type="entry name" value="Ribokinase-like"/>
    <property type="match status" value="1"/>
</dbReference>
<evidence type="ECO:0000256" key="3">
    <source>
        <dbReference type="ARBA" id="ARBA00022741"/>
    </source>
</evidence>
<dbReference type="InterPro" id="IPR011611">
    <property type="entry name" value="PfkB_dom"/>
</dbReference>
<comment type="similarity">
    <text evidence="1">Belongs to the carbohydrate kinase PfkB family.</text>
</comment>
<dbReference type="Proteomes" id="UP000826254">
    <property type="component" value="Chromosome"/>
</dbReference>
<name>A0A8T8WFN7_9EURY</name>
<dbReference type="GO" id="GO:0016301">
    <property type="term" value="F:kinase activity"/>
    <property type="evidence" value="ECO:0007669"/>
    <property type="project" value="UniProtKB-KW"/>
</dbReference>
<evidence type="ECO:0000259" key="6">
    <source>
        <dbReference type="Pfam" id="PF00294"/>
    </source>
</evidence>
<keyword evidence="4 7" id="KW-0418">Kinase</keyword>
<dbReference type="EMBL" id="CP081958">
    <property type="protein sequence ID" value="QZP38665.1"/>
    <property type="molecule type" value="Genomic_DNA"/>
</dbReference>
<organism evidence="7 8">
    <name type="scientific">Halobaculum magnesiiphilum</name>
    <dbReference type="NCBI Taxonomy" id="1017351"/>
    <lineage>
        <taxon>Archaea</taxon>
        <taxon>Methanobacteriati</taxon>
        <taxon>Methanobacteriota</taxon>
        <taxon>Stenosarchaea group</taxon>
        <taxon>Halobacteria</taxon>
        <taxon>Halobacteriales</taxon>
        <taxon>Haloferacaceae</taxon>
        <taxon>Halobaculum</taxon>
    </lineage>
</organism>
<feature type="domain" description="Carbohydrate kinase PfkB" evidence="6">
    <location>
        <begin position="4"/>
        <end position="305"/>
    </location>
</feature>
<dbReference type="PROSITE" id="PS00584">
    <property type="entry name" value="PFKB_KINASES_2"/>
    <property type="match status" value="1"/>
</dbReference>
<protein>
    <submittedName>
        <fullName evidence="7">Carbohydrate kinase</fullName>
    </submittedName>
</protein>
<dbReference type="RefSeq" id="WP_222608464.1">
    <property type="nucleotide sequence ID" value="NZ_CP081958.1"/>
</dbReference>
<dbReference type="PANTHER" id="PTHR43085:SF1">
    <property type="entry name" value="PSEUDOURIDINE KINASE-RELATED"/>
    <property type="match status" value="1"/>
</dbReference>
<evidence type="ECO:0000256" key="5">
    <source>
        <dbReference type="ARBA" id="ARBA00022840"/>
    </source>
</evidence>
<dbReference type="AlphaFoldDB" id="A0A8T8WFN7"/>
<gene>
    <name evidence="7" type="ORF">K6T50_05870</name>
</gene>
<dbReference type="PROSITE" id="PS00583">
    <property type="entry name" value="PFKB_KINASES_1"/>
    <property type="match status" value="1"/>
</dbReference>
<reference evidence="7 8" key="1">
    <citation type="journal article" date="2021" name="Int. J. Syst. Evol. Microbiol.">
        <title>Halobaculum halophilum sp. nov. and Halobaculum salinum sp. nov., isolated from salt lake and saline soil.</title>
        <authorList>
            <person name="Cui H.L."/>
            <person name="Shi X.W."/>
            <person name="Yin X.M."/>
            <person name="Yang X.Y."/>
            <person name="Hou J."/>
            <person name="Zhu L."/>
        </authorList>
    </citation>
    <scope>NUCLEOTIDE SEQUENCE [LARGE SCALE GENOMIC DNA]</scope>
    <source>
        <strain evidence="7 8">NBRC 109044</strain>
    </source>
</reference>
<dbReference type="GeneID" id="67177650"/>
<dbReference type="InterPro" id="IPR002173">
    <property type="entry name" value="Carboh/pur_kinase_PfkB_CS"/>
</dbReference>
<dbReference type="CDD" id="cd01167">
    <property type="entry name" value="bac_FRK"/>
    <property type="match status" value="1"/>
</dbReference>